<feature type="binding site" evidence="3">
    <location>
        <position position="93"/>
    </location>
    <ligand>
        <name>a divalent metal cation</name>
        <dbReference type="ChEBI" id="CHEBI:60240"/>
        <label>1</label>
    </ligand>
</feature>
<dbReference type="STRING" id="546269.HMPREF0389_00352"/>
<keyword evidence="1 3" id="KW-0479">Metal-binding</keyword>
<dbReference type="SUPFAM" id="SSF51556">
    <property type="entry name" value="Metallo-dependent hydrolases"/>
    <property type="match status" value="1"/>
</dbReference>
<feature type="binding site" evidence="3">
    <location>
        <position position="9"/>
    </location>
    <ligand>
        <name>a divalent metal cation</name>
        <dbReference type="ChEBI" id="CHEBI:60240"/>
        <label>1</label>
    </ligand>
</feature>
<dbReference type="GO" id="GO:0046872">
    <property type="term" value="F:metal ion binding"/>
    <property type="evidence" value="ECO:0007669"/>
    <property type="project" value="UniProtKB-KW"/>
</dbReference>
<feature type="binding site" evidence="3">
    <location>
        <position position="129"/>
    </location>
    <ligand>
        <name>a divalent metal cation</name>
        <dbReference type="ChEBI" id="CHEBI:60240"/>
        <label>2</label>
    </ligand>
</feature>
<evidence type="ECO:0000256" key="1">
    <source>
        <dbReference type="ARBA" id="ARBA00022723"/>
    </source>
</evidence>
<dbReference type="Proteomes" id="UP000007468">
    <property type="component" value="Chromosome"/>
</dbReference>
<feature type="binding site" evidence="3">
    <location>
        <position position="153"/>
    </location>
    <ligand>
        <name>a divalent metal cation</name>
        <dbReference type="ChEBI" id="CHEBI:60240"/>
        <label>2</label>
    </ligand>
</feature>
<protein>
    <submittedName>
        <fullName evidence="4">Hydrolase, TatD family</fullName>
    </submittedName>
</protein>
<dbReference type="CDD" id="cd01310">
    <property type="entry name" value="TatD_DNAse"/>
    <property type="match status" value="1"/>
</dbReference>
<dbReference type="NCBIfam" id="TIGR00010">
    <property type="entry name" value="YchF/TatD family DNA exonuclease"/>
    <property type="match status" value="1"/>
</dbReference>
<dbReference type="PATRIC" id="fig|546269.5.peg.302"/>
<dbReference type="PROSITE" id="PS01091">
    <property type="entry name" value="TATD_3"/>
    <property type="match status" value="1"/>
</dbReference>
<evidence type="ECO:0000313" key="4">
    <source>
        <dbReference type="EMBL" id="EFE28437.1"/>
    </source>
</evidence>
<dbReference type="InterPro" id="IPR018228">
    <property type="entry name" value="DNase_TatD-rel_CS"/>
</dbReference>
<evidence type="ECO:0000256" key="2">
    <source>
        <dbReference type="ARBA" id="ARBA00022801"/>
    </source>
</evidence>
<feature type="binding site" evidence="3">
    <location>
        <position position="203"/>
    </location>
    <ligand>
        <name>a divalent metal cation</name>
        <dbReference type="ChEBI" id="CHEBI:60240"/>
        <label>1</label>
    </ligand>
</feature>
<dbReference type="GO" id="GO:0016788">
    <property type="term" value="F:hydrolase activity, acting on ester bonds"/>
    <property type="evidence" value="ECO:0007669"/>
    <property type="project" value="InterPro"/>
</dbReference>
<sequence>MGLFDSHVHLDDSRFDGDREELISSLSEDDIDYVVNIGADLQTSKNSIELSEKYSFVYATVGVHPHEVKSMTEDDIDLLRELSTHDKVVAIGEIGLDYYYDNSPRELQKKWFIRQIELANECNLPIVIHSRDAAQDTYDILEQHNRSSRLLIHCFSQSLEMAKKYVNMGAFIALGGAITFKNAKHLLDVAKFIPMEHLLLETDCPYLTPEPFRGKRNDPSKVRFVAQKIAELKNIDFTEVVDRTNYNARMFYGI</sequence>
<evidence type="ECO:0000256" key="3">
    <source>
        <dbReference type="PIRSR" id="PIRSR005902-1"/>
    </source>
</evidence>
<dbReference type="RefSeq" id="WP_014261955.1">
    <property type="nucleotide sequence ID" value="NC_016630.1"/>
</dbReference>
<dbReference type="PROSITE" id="PS01137">
    <property type="entry name" value="TATD_1"/>
    <property type="match status" value="1"/>
</dbReference>
<dbReference type="AlphaFoldDB" id="D6GRZ6"/>
<reference evidence="5" key="1">
    <citation type="submission" date="2010-12" db="EMBL/GenBank/DDBJ databases">
        <title>The genome sequence of Filifactor alocis strain ATCC 35896.</title>
        <authorList>
            <consortium name="The Broad Institute Genome Sequencing Platform"/>
            <person name="Ward D."/>
            <person name="Earl A."/>
            <person name="Feldgarden M."/>
            <person name="Young S.K."/>
            <person name="Gargeya S."/>
            <person name="Zeng Q."/>
            <person name="Alvarado L."/>
            <person name="Berlin A."/>
            <person name="Bochicchio J."/>
            <person name="Chapman S.B."/>
            <person name="Chen Z."/>
            <person name="Freedman E."/>
            <person name="Gellesch M."/>
            <person name="Goldberg J."/>
            <person name="Griggs A."/>
            <person name="Gujja S."/>
            <person name="Heilman E."/>
            <person name="Heiman D."/>
            <person name="Howarth C."/>
            <person name="Mehta T."/>
            <person name="Neiman D."/>
            <person name="Pearson M."/>
            <person name="Roberts A."/>
            <person name="Saif S."/>
            <person name="Shea T."/>
            <person name="Shenoy N."/>
            <person name="Sisk P."/>
            <person name="Stolte C."/>
            <person name="Sykes S."/>
            <person name="White J."/>
            <person name="Yandava C."/>
            <person name="Izard J."/>
            <person name="Blanton J.M."/>
            <person name="Baranova O.V."/>
            <person name="Tanner A.C."/>
            <person name="Dewhirst F.E."/>
            <person name="Haas B."/>
            <person name="Nusbaum C."/>
            <person name="Birren B."/>
        </authorList>
    </citation>
    <scope>NUCLEOTIDE SEQUENCE [LARGE SCALE GENOMIC DNA]</scope>
    <source>
        <strain evidence="5">ATCC 35896 / D40 B5</strain>
    </source>
</reference>
<dbReference type="GO" id="GO:0004536">
    <property type="term" value="F:DNA nuclease activity"/>
    <property type="evidence" value="ECO:0007669"/>
    <property type="project" value="InterPro"/>
</dbReference>
<dbReference type="KEGG" id="faa:HMPREF0389_00352"/>
<dbReference type="FunFam" id="3.20.20.140:FF:000005">
    <property type="entry name" value="TatD family hydrolase"/>
    <property type="match status" value="1"/>
</dbReference>
<evidence type="ECO:0000313" key="5">
    <source>
        <dbReference type="Proteomes" id="UP000007468"/>
    </source>
</evidence>
<name>D6GRZ6_FILAD</name>
<keyword evidence="2 4" id="KW-0378">Hydrolase</keyword>
<feature type="binding site" evidence="3">
    <location>
        <position position="7"/>
    </location>
    <ligand>
        <name>a divalent metal cation</name>
        <dbReference type="ChEBI" id="CHEBI:60240"/>
        <label>1</label>
    </ligand>
</feature>
<dbReference type="eggNOG" id="COG0084">
    <property type="taxonomic scope" value="Bacteria"/>
</dbReference>
<gene>
    <name evidence="4" type="ordered locus">HMPREF0389_00352</name>
</gene>
<dbReference type="OrthoDB" id="9810005at2"/>
<dbReference type="InterPro" id="IPR001130">
    <property type="entry name" value="TatD-like"/>
</dbReference>
<dbReference type="GO" id="GO:0005829">
    <property type="term" value="C:cytosol"/>
    <property type="evidence" value="ECO:0007669"/>
    <property type="project" value="TreeGrafter"/>
</dbReference>
<dbReference type="Gene3D" id="3.20.20.140">
    <property type="entry name" value="Metal-dependent hydrolases"/>
    <property type="match status" value="1"/>
</dbReference>
<organism evidence="4 5">
    <name type="scientific">Filifactor alocis (strain ATCC 35896 / CCUG 47790 / D40 B5)</name>
    <name type="common">Fusobacterium alocis</name>
    <dbReference type="NCBI Taxonomy" id="546269"/>
    <lineage>
        <taxon>Bacteria</taxon>
        <taxon>Bacillati</taxon>
        <taxon>Bacillota</taxon>
        <taxon>Clostridia</taxon>
        <taxon>Peptostreptococcales</taxon>
        <taxon>Filifactoraceae</taxon>
        <taxon>Filifactor</taxon>
    </lineage>
</organism>
<dbReference type="InterPro" id="IPR032466">
    <property type="entry name" value="Metal_Hydrolase"/>
</dbReference>
<keyword evidence="5" id="KW-1185">Reference proteome</keyword>
<dbReference type="PANTHER" id="PTHR46124:SF2">
    <property type="entry name" value="D-AMINOACYL-TRNA DEACYLASE"/>
    <property type="match status" value="1"/>
</dbReference>
<dbReference type="Pfam" id="PF01026">
    <property type="entry name" value="TatD_DNase"/>
    <property type="match status" value="1"/>
</dbReference>
<dbReference type="PANTHER" id="PTHR46124">
    <property type="entry name" value="D-AMINOACYL-TRNA DEACYLASE"/>
    <property type="match status" value="1"/>
</dbReference>
<dbReference type="InterPro" id="IPR015991">
    <property type="entry name" value="TatD/YcfH-like"/>
</dbReference>
<accession>D6GRZ6</accession>
<proteinExistence type="predicted"/>
<dbReference type="PIRSF" id="PIRSF005902">
    <property type="entry name" value="DNase_TatD"/>
    <property type="match status" value="1"/>
</dbReference>
<dbReference type="EMBL" id="CP002390">
    <property type="protein sequence ID" value="EFE28437.1"/>
    <property type="molecule type" value="Genomic_DNA"/>
</dbReference>